<evidence type="ECO:0000313" key="1">
    <source>
        <dbReference type="EMBL" id="MBT0768375.1"/>
    </source>
</evidence>
<evidence type="ECO:0000313" key="2">
    <source>
        <dbReference type="Proteomes" id="UP001197247"/>
    </source>
</evidence>
<name>A0ABS5TBD6_9ACTN</name>
<reference evidence="1 2" key="1">
    <citation type="submission" date="2021-05" db="EMBL/GenBank/DDBJ databases">
        <title>Kineosporia and Streptomyces sp. nov. two new marine actinobacteria isolated from Coral.</title>
        <authorList>
            <person name="Buangrab K."/>
            <person name="Sutthacheep M."/>
            <person name="Yeemin T."/>
            <person name="Harunari E."/>
            <person name="Igarashi Y."/>
            <person name="Kanchanasin P."/>
            <person name="Tanasupawat S."/>
            <person name="Phongsopitanun W."/>
        </authorList>
    </citation>
    <scope>NUCLEOTIDE SEQUENCE [LARGE SCALE GENOMIC DNA]</scope>
    <source>
        <strain evidence="1 2">J2-2</strain>
    </source>
</reference>
<dbReference type="Proteomes" id="UP001197247">
    <property type="component" value="Unassembled WGS sequence"/>
</dbReference>
<organism evidence="1 2">
    <name type="scientific">Kineosporia corallincola</name>
    <dbReference type="NCBI Taxonomy" id="2835133"/>
    <lineage>
        <taxon>Bacteria</taxon>
        <taxon>Bacillati</taxon>
        <taxon>Actinomycetota</taxon>
        <taxon>Actinomycetes</taxon>
        <taxon>Kineosporiales</taxon>
        <taxon>Kineosporiaceae</taxon>
        <taxon>Kineosporia</taxon>
    </lineage>
</organism>
<accession>A0ABS5TBD6</accession>
<gene>
    <name evidence="1" type="ORF">KIH74_05535</name>
</gene>
<comment type="caution">
    <text evidence="1">The sequence shown here is derived from an EMBL/GenBank/DDBJ whole genome shotgun (WGS) entry which is preliminary data.</text>
</comment>
<dbReference type="RefSeq" id="WP_214154674.1">
    <property type="nucleotide sequence ID" value="NZ_JAHBAY010000002.1"/>
</dbReference>
<keyword evidence="2" id="KW-1185">Reference proteome</keyword>
<dbReference type="EMBL" id="JAHBAY010000002">
    <property type="protein sequence ID" value="MBT0768375.1"/>
    <property type="molecule type" value="Genomic_DNA"/>
</dbReference>
<sequence length="100" mass="11302">MDIDIVTTTGEQSVVTLTRTGDGSSVDVWYCDVRHAHIPVEELRRWLARRGTLREPGRWGRVEFTVQQGNTLLTVRPEVVDQPLVLTDLSHLTSSEWSTA</sequence>
<proteinExistence type="predicted"/>
<protein>
    <submittedName>
        <fullName evidence="1">Uncharacterized protein</fullName>
    </submittedName>
</protein>